<accession>A0A1E5L8P2</accession>
<evidence type="ECO:0000256" key="2">
    <source>
        <dbReference type="ARBA" id="ARBA00022741"/>
    </source>
</evidence>
<dbReference type="Gene3D" id="3.40.1190.10">
    <property type="entry name" value="Mur-like, catalytic domain"/>
    <property type="match status" value="1"/>
</dbReference>
<feature type="domain" description="Mur ligase central" evidence="5">
    <location>
        <begin position="12"/>
        <end position="201"/>
    </location>
</feature>
<keyword evidence="1" id="KW-0436">Ligase</keyword>
<keyword evidence="3" id="KW-0067">ATP-binding</keyword>
<reference evidence="6 7" key="1">
    <citation type="submission" date="2016-09" db="EMBL/GenBank/DDBJ databases">
        <title>Desulfuribacillus arsenicus sp. nov., an obligately anaerobic, dissimilatory arsenic- and antimonate-reducing bacterium isolated from anoxic sediments.</title>
        <authorList>
            <person name="Abin C.A."/>
            <person name="Hollibaugh J.T."/>
        </authorList>
    </citation>
    <scope>NUCLEOTIDE SEQUENCE [LARGE SCALE GENOMIC DNA]</scope>
    <source>
        <strain evidence="6 7">MLFW-2</strain>
    </source>
</reference>
<gene>
    <name evidence="6" type="ORF">BHU72_12995</name>
</gene>
<dbReference type="GO" id="GO:0005524">
    <property type="term" value="F:ATP binding"/>
    <property type="evidence" value="ECO:0007669"/>
    <property type="project" value="UniProtKB-KW"/>
</dbReference>
<dbReference type="PANTHER" id="PTHR43024">
    <property type="entry name" value="UDP-N-ACETYLMURAMOYL-TRIPEPTIDE--D-ALANYL-D-ALANINE LIGASE"/>
    <property type="match status" value="1"/>
</dbReference>
<dbReference type="InterPro" id="IPR036565">
    <property type="entry name" value="Mur-like_cat_sf"/>
</dbReference>
<protein>
    <recommendedName>
        <fullName evidence="8">UDP-N-acetylmuramoyl-tripeptide--D-alanyl-D-alanine ligase</fullName>
    </recommendedName>
</protein>
<keyword evidence="7" id="KW-1185">Reference proteome</keyword>
<evidence type="ECO:0000256" key="1">
    <source>
        <dbReference type="ARBA" id="ARBA00022598"/>
    </source>
</evidence>
<dbReference type="InterPro" id="IPR013221">
    <property type="entry name" value="Mur_ligase_cen"/>
</dbReference>
<dbReference type="InterPro" id="IPR051046">
    <property type="entry name" value="MurCDEF_CellWall_CoF430Synth"/>
</dbReference>
<name>A0A1E5L8P2_9FIRM</name>
<dbReference type="PANTHER" id="PTHR43024:SF1">
    <property type="entry name" value="UDP-N-ACETYLMURAMOYL-TRIPEPTIDE--D-ALANYL-D-ALANINE LIGASE"/>
    <property type="match status" value="1"/>
</dbReference>
<dbReference type="AlphaFoldDB" id="A0A1E5L8P2"/>
<dbReference type="EMBL" id="MJAT01000003">
    <property type="protein sequence ID" value="OEH86522.1"/>
    <property type="molecule type" value="Genomic_DNA"/>
</dbReference>
<proteinExistence type="predicted"/>
<dbReference type="RefSeq" id="WP_069701117.1">
    <property type="nucleotide sequence ID" value="NZ_MJAT01000003.1"/>
</dbReference>
<dbReference type="Pfam" id="PF02875">
    <property type="entry name" value="Mur_ligase_C"/>
    <property type="match status" value="1"/>
</dbReference>
<feature type="domain" description="Mur ligase C-terminal" evidence="4">
    <location>
        <begin position="223"/>
        <end position="351"/>
    </location>
</feature>
<evidence type="ECO:0000313" key="7">
    <source>
        <dbReference type="Proteomes" id="UP000095255"/>
    </source>
</evidence>
<evidence type="ECO:0000256" key="3">
    <source>
        <dbReference type="ARBA" id="ARBA00022840"/>
    </source>
</evidence>
<dbReference type="Gene3D" id="3.90.190.20">
    <property type="entry name" value="Mur ligase, C-terminal domain"/>
    <property type="match status" value="1"/>
</dbReference>
<dbReference type="InterPro" id="IPR036615">
    <property type="entry name" value="Mur_ligase_C_dom_sf"/>
</dbReference>
<organism evidence="6 7">
    <name type="scientific">Desulfuribacillus stibiiarsenatis</name>
    <dbReference type="NCBI Taxonomy" id="1390249"/>
    <lineage>
        <taxon>Bacteria</taxon>
        <taxon>Bacillati</taxon>
        <taxon>Bacillota</taxon>
        <taxon>Desulfuribacillia</taxon>
        <taxon>Desulfuribacillales</taxon>
        <taxon>Desulfuribacillaceae</taxon>
        <taxon>Desulfuribacillus</taxon>
    </lineage>
</organism>
<dbReference type="GO" id="GO:0016881">
    <property type="term" value="F:acid-amino acid ligase activity"/>
    <property type="evidence" value="ECO:0007669"/>
    <property type="project" value="InterPro"/>
</dbReference>
<evidence type="ECO:0000259" key="5">
    <source>
        <dbReference type="Pfam" id="PF08245"/>
    </source>
</evidence>
<comment type="caution">
    <text evidence="6">The sequence shown here is derived from an EMBL/GenBank/DDBJ whole genome shotgun (WGS) entry which is preliminary data.</text>
</comment>
<evidence type="ECO:0008006" key="8">
    <source>
        <dbReference type="Google" id="ProtNLM"/>
    </source>
</evidence>
<dbReference type="SUPFAM" id="SSF53244">
    <property type="entry name" value="MurD-like peptide ligases, peptide-binding domain"/>
    <property type="match status" value="1"/>
</dbReference>
<sequence>MIFDFDKPTIAVTGSAGKTVVKTLISAVLRERWVVFESHHNNNTTEKTKQHVKQISYFHRAAVVEYGMAYPGVITEHCNILRPNIGVITNIGLAHIGNFEGKLELLAAAKSELLYGVEDNGMIFTNLDDTNSQLLHTNSFKGAKFTIGIDNESADYRAFDVSYTENGMSFKVILNSQEHEFLIPMFGTHNVYNALFAVAVADKLGFLPQEIVRGLRNVRRPKHRLDVIKLKDGITVIDDTIHAHPPAIKAALDVLETLGTNRQKIVILGSMPELGEKINEYHEDVGRYAATKSLDFLYTYGNISAHISLGAIAAGFPQDKVKHKTPLYRKVLHRELTQLIQPGAIILVKGASRLDMYNTVEFLCEYFNKRNSPTQQDVESTFH</sequence>
<dbReference type="InterPro" id="IPR004101">
    <property type="entry name" value="Mur_ligase_C"/>
</dbReference>
<dbReference type="OrthoDB" id="9801978at2"/>
<evidence type="ECO:0000259" key="4">
    <source>
        <dbReference type="Pfam" id="PF02875"/>
    </source>
</evidence>
<dbReference type="Pfam" id="PF08245">
    <property type="entry name" value="Mur_ligase_M"/>
    <property type="match status" value="1"/>
</dbReference>
<dbReference type="Proteomes" id="UP000095255">
    <property type="component" value="Unassembled WGS sequence"/>
</dbReference>
<dbReference type="STRING" id="1390249.BHU72_12995"/>
<keyword evidence="2" id="KW-0547">Nucleotide-binding</keyword>
<dbReference type="SUPFAM" id="SSF53623">
    <property type="entry name" value="MurD-like peptide ligases, catalytic domain"/>
    <property type="match status" value="1"/>
</dbReference>
<evidence type="ECO:0000313" key="6">
    <source>
        <dbReference type="EMBL" id="OEH86522.1"/>
    </source>
</evidence>